<comment type="caution">
    <text evidence="1">The sequence shown here is derived from an EMBL/GenBank/DDBJ whole genome shotgun (WGS) entry which is preliminary data.</text>
</comment>
<protein>
    <submittedName>
        <fullName evidence="1">Uncharacterized protein</fullName>
    </submittedName>
</protein>
<sequence length="165" mass="19065">MFNYYGFTEQLFQTVYVLNTTKRMDKIICGLSYKFIKIMENRMYGIEKINVKDEEVNISSKERTLIDLIYFNEPVGGIISASKIFTEIVNSDRCDIKKLVKYAVCFPNIKTRKRIGLILDNAGVPENILKPLIKSIEKTSIGSLNNSRKGTLNKKWRIIVNDSRK</sequence>
<name>X0TZB7_9ZZZZ</name>
<organism evidence="1">
    <name type="scientific">marine sediment metagenome</name>
    <dbReference type="NCBI Taxonomy" id="412755"/>
    <lineage>
        <taxon>unclassified sequences</taxon>
        <taxon>metagenomes</taxon>
        <taxon>ecological metagenomes</taxon>
    </lineage>
</organism>
<accession>X0TZB7</accession>
<reference evidence="1" key="1">
    <citation type="journal article" date="2014" name="Front. Microbiol.">
        <title>High frequency of phylogenetically diverse reductive dehalogenase-homologous genes in deep subseafloor sedimentary metagenomes.</title>
        <authorList>
            <person name="Kawai M."/>
            <person name="Futagami T."/>
            <person name="Toyoda A."/>
            <person name="Takaki Y."/>
            <person name="Nishi S."/>
            <person name="Hori S."/>
            <person name="Arai W."/>
            <person name="Tsubouchi T."/>
            <person name="Morono Y."/>
            <person name="Uchiyama I."/>
            <person name="Ito T."/>
            <person name="Fujiyama A."/>
            <person name="Inagaki F."/>
            <person name="Takami H."/>
        </authorList>
    </citation>
    <scope>NUCLEOTIDE SEQUENCE</scope>
    <source>
        <strain evidence="1">Expedition CK06-06</strain>
    </source>
</reference>
<gene>
    <name evidence="1" type="ORF">S01H1_27920</name>
</gene>
<dbReference type="EMBL" id="BARS01017033">
    <property type="protein sequence ID" value="GAF93477.1"/>
    <property type="molecule type" value="Genomic_DNA"/>
</dbReference>
<proteinExistence type="predicted"/>
<dbReference type="AlphaFoldDB" id="X0TZB7"/>
<evidence type="ECO:0000313" key="1">
    <source>
        <dbReference type="EMBL" id="GAF93477.1"/>
    </source>
</evidence>